<proteinExistence type="predicted"/>
<evidence type="ECO:0000313" key="4">
    <source>
        <dbReference type="Proteomes" id="UP000503820"/>
    </source>
</evidence>
<dbReference type="UniPathway" id="UPA00084">
    <property type="reaction ID" value="UER00504"/>
</dbReference>
<evidence type="ECO:0000256" key="1">
    <source>
        <dbReference type="SAM" id="Phobius"/>
    </source>
</evidence>
<feature type="transmembrane region" description="Helical" evidence="1">
    <location>
        <begin position="101"/>
        <end position="124"/>
    </location>
</feature>
<dbReference type="Proteomes" id="UP000503820">
    <property type="component" value="Unassembled WGS sequence"/>
</dbReference>
<dbReference type="EMBL" id="BLVP01000010">
    <property type="protein sequence ID" value="GFM37954.1"/>
    <property type="molecule type" value="Genomic_DNA"/>
</dbReference>
<sequence length="169" mass="18301">MTTHTTPPRHSPPRHSTLDTICIHVSRLGPFGCSPKAPGTAGSAAAMLAAPLLFMPLSPGWRVAVLFAVFLLGSLAVTRAESLLGKKDPGEIVLDELLGQWLTYLPFAALSWGWLLTGFVLFRVFDILKPYPVRNAEHWLPGGWGVMIDDVIAGLYAMLCLGLLRLVLA</sequence>
<keyword evidence="1" id="KW-0472">Membrane</keyword>
<dbReference type="GO" id="GO:0006655">
    <property type="term" value="P:phosphatidylglycerol biosynthetic process"/>
    <property type="evidence" value="ECO:0007669"/>
    <property type="project" value="UniProtKB-UniPathway"/>
</dbReference>
<reference evidence="3 4" key="1">
    <citation type="submission" date="2020-05" db="EMBL/GenBank/DDBJ databases">
        <title>Draft genome sequence of Desulfovibrio psychrotolerans JS1T.</title>
        <authorList>
            <person name="Ueno A."/>
            <person name="Tamazawa S."/>
            <person name="Tamamura S."/>
            <person name="Murakami T."/>
            <person name="Kiyama T."/>
            <person name="Inomata H."/>
            <person name="Amano Y."/>
            <person name="Miyakawa K."/>
            <person name="Tamaki H."/>
            <person name="Naganuma T."/>
            <person name="Kaneko K."/>
        </authorList>
    </citation>
    <scope>NUCLEOTIDE SEQUENCE [LARGE SCALE GENOMIC DNA]</scope>
    <source>
        <strain evidence="3 4">JS1</strain>
    </source>
</reference>
<keyword evidence="1" id="KW-0812">Transmembrane</keyword>
<name>A0A7J0BY81_9BACT</name>
<dbReference type="PIRSF" id="PIRSF006162">
    <property type="entry name" value="PgpA"/>
    <property type="match status" value="1"/>
</dbReference>
<accession>A0A7J0BY81</accession>
<organism evidence="3 4">
    <name type="scientific">Desulfovibrio psychrotolerans</name>
    <dbReference type="NCBI Taxonomy" id="415242"/>
    <lineage>
        <taxon>Bacteria</taxon>
        <taxon>Pseudomonadati</taxon>
        <taxon>Thermodesulfobacteriota</taxon>
        <taxon>Desulfovibrionia</taxon>
        <taxon>Desulfovibrionales</taxon>
        <taxon>Desulfovibrionaceae</taxon>
        <taxon>Desulfovibrio</taxon>
    </lineage>
</organism>
<dbReference type="AlphaFoldDB" id="A0A7J0BY81"/>
<keyword evidence="1" id="KW-1133">Transmembrane helix</keyword>
<dbReference type="GO" id="GO:0008962">
    <property type="term" value="F:phosphatidylglycerophosphatase activity"/>
    <property type="evidence" value="ECO:0007669"/>
    <property type="project" value="InterPro"/>
</dbReference>
<dbReference type="SUPFAM" id="SSF101307">
    <property type="entry name" value="YutG-like"/>
    <property type="match status" value="1"/>
</dbReference>
<protein>
    <submittedName>
        <fullName evidence="3">Phosphatidylglycerophosphatase A</fullName>
    </submittedName>
</protein>
<feature type="domain" description="YutG/PgpA" evidence="2">
    <location>
        <begin position="27"/>
        <end position="164"/>
    </location>
</feature>
<dbReference type="CDD" id="cd06971">
    <property type="entry name" value="PgpA"/>
    <property type="match status" value="1"/>
</dbReference>
<feature type="transmembrane region" description="Helical" evidence="1">
    <location>
        <begin position="144"/>
        <end position="168"/>
    </location>
</feature>
<dbReference type="RefSeq" id="WP_174410567.1">
    <property type="nucleotide sequence ID" value="NZ_BLVP01000010.1"/>
</dbReference>
<evidence type="ECO:0000259" key="2">
    <source>
        <dbReference type="Pfam" id="PF04608"/>
    </source>
</evidence>
<gene>
    <name evidence="3" type="ORF">DSM19430T_26380</name>
</gene>
<dbReference type="PANTHER" id="PTHR36305:SF1">
    <property type="entry name" value="PHOSPHATIDYLGLYCEROPHOSPHATASE A"/>
    <property type="match status" value="1"/>
</dbReference>
<dbReference type="Pfam" id="PF04608">
    <property type="entry name" value="PgpA"/>
    <property type="match status" value="1"/>
</dbReference>
<dbReference type="InterPro" id="IPR036681">
    <property type="entry name" value="PgpA-like_sf"/>
</dbReference>
<dbReference type="PANTHER" id="PTHR36305">
    <property type="entry name" value="PHOSPHATIDYLGLYCEROPHOSPHATASE A"/>
    <property type="match status" value="1"/>
</dbReference>
<dbReference type="InterPro" id="IPR007686">
    <property type="entry name" value="YutG/PgpA"/>
</dbReference>
<evidence type="ECO:0000313" key="3">
    <source>
        <dbReference type="EMBL" id="GFM37954.1"/>
    </source>
</evidence>
<keyword evidence="4" id="KW-1185">Reference proteome</keyword>
<feature type="transmembrane region" description="Helical" evidence="1">
    <location>
        <begin position="61"/>
        <end position="80"/>
    </location>
</feature>
<dbReference type="InterPro" id="IPR026037">
    <property type="entry name" value="PgpA"/>
</dbReference>
<comment type="caution">
    <text evidence="3">The sequence shown here is derived from an EMBL/GenBank/DDBJ whole genome shotgun (WGS) entry which is preliminary data.</text>
</comment>